<organism evidence="16 17">
    <name type="scientific">Pseudodesulfovibrio cashew</name>
    <dbReference type="NCBI Taxonomy" id="2678688"/>
    <lineage>
        <taxon>Bacteria</taxon>
        <taxon>Pseudomonadati</taxon>
        <taxon>Thermodesulfobacteriota</taxon>
        <taxon>Desulfovibrionia</taxon>
        <taxon>Desulfovibrionales</taxon>
        <taxon>Desulfovibrionaceae</taxon>
    </lineage>
</organism>
<dbReference type="PANTHER" id="PTHR30098">
    <property type="entry name" value="LEUCYL/PHENYLALANYL-TRNA--PROTEIN TRANSFERASE"/>
    <property type="match status" value="1"/>
</dbReference>
<evidence type="ECO:0000256" key="12">
    <source>
        <dbReference type="ARBA" id="ARBA00077136"/>
    </source>
</evidence>
<keyword evidence="4 15" id="KW-0012">Acyltransferase</keyword>
<dbReference type="FunFam" id="3.30.70.3550:FF:000001">
    <property type="entry name" value="Leucyl/phenylalanyl-tRNA--protein transferase"/>
    <property type="match status" value="1"/>
</dbReference>
<sequence>MTIYRLFEEPIFPDPEEAEPDGLLAVGGDLSPQRLLTAYANGIFPWYAEDSPILWWSTNPRLVLLPEELHTPRSVRRVLNRGEFSFTLDTDFEAVIRGCGTSCRPEQEGTWIVPEMQEAYILLHRLGYAHSVEAWRDGELAGGLYGVSLGSAFFGESMFYRVPNASKAAFCTLVRQLRVWGFTLIDCQQTTSHLLRFGARELQRFRFQAMLREAMENPTREGRWAFDDQSCCQPGS</sequence>
<dbReference type="FunFam" id="3.40.630.70:FF:000001">
    <property type="entry name" value="Leucyl/phenylalanyl-tRNA--protein transferase"/>
    <property type="match status" value="1"/>
</dbReference>
<dbReference type="Gene3D" id="3.30.70.3550">
    <property type="entry name" value="Leucyl/phenylalanyl-tRNA-protein transferase, N-terminal domain"/>
    <property type="match status" value="1"/>
</dbReference>
<keyword evidence="17" id="KW-1185">Reference proteome</keyword>
<evidence type="ECO:0000256" key="14">
    <source>
        <dbReference type="ARBA" id="ARBA00083640"/>
    </source>
</evidence>
<evidence type="ECO:0000313" key="17">
    <source>
        <dbReference type="Proteomes" id="UP000428328"/>
    </source>
</evidence>
<dbReference type="NCBIfam" id="TIGR00667">
    <property type="entry name" value="aat"/>
    <property type="match status" value="1"/>
</dbReference>
<evidence type="ECO:0000256" key="13">
    <source>
        <dbReference type="ARBA" id="ARBA00077165"/>
    </source>
</evidence>
<evidence type="ECO:0000256" key="6">
    <source>
        <dbReference type="ARBA" id="ARBA00050652"/>
    </source>
</evidence>
<comment type="subcellular location">
    <subcellularLocation>
        <location evidence="1 15">Cytoplasm</location>
    </subcellularLocation>
</comment>
<evidence type="ECO:0000256" key="8">
    <source>
        <dbReference type="ARBA" id="ARBA00054043"/>
    </source>
</evidence>
<evidence type="ECO:0000256" key="11">
    <source>
        <dbReference type="ARBA" id="ARBA00074372"/>
    </source>
</evidence>
<dbReference type="EC" id="2.3.2.6" evidence="10 15"/>
<dbReference type="Proteomes" id="UP000428328">
    <property type="component" value="Chromosome"/>
</dbReference>
<reference evidence="16 17" key="1">
    <citation type="submission" date="2019-11" db="EMBL/GenBank/DDBJ databases">
        <authorList>
            <person name="Zheng R.K."/>
            <person name="Sun C.M."/>
        </authorList>
    </citation>
    <scope>NUCLEOTIDE SEQUENCE [LARGE SCALE GENOMIC DNA]</scope>
    <source>
        <strain evidence="16 17">SRB007</strain>
    </source>
</reference>
<comment type="catalytic activity">
    <reaction evidence="6 15">
        <text>N-terminal L-arginyl-[protein] + L-leucyl-tRNA(Leu) = N-terminal L-leucyl-L-arginyl-[protein] + tRNA(Leu) + H(+)</text>
        <dbReference type="Rhea" id="RHEA:50416"/>
        <dbReference type="Rhea" id="RHEA-COMP:9613"/>
        <dbReference type="Rhea" id="RHEA-COMP:9622"/>
        <dbReference type="Rhea" id="RHEA-COMP:12672"/>
        <dbReference type="Rhea" id="RHEA-COMP:12673"/>
        <dbReference type="ChEBI" id="CHEBI:15378"/>
        <dbReference type="ChEBI" id="CHEBI:64719"/>
        <dbReference type="ChEBI" id="CHEBI:78442"/>
        <dbReference type="ChEBI" id="CHEBI:78494"/>
        <dbReference type="ChEBI" id="CHEBI:133044"/>
        <dbReference type="EC" id="2.3.2.6"/>
    </reaction>
</comment>
<dbReference type="InterPro" id="IPR042221">
    <property type="entry name" value="Leu/Phe-tRNA_Trfase_N"/>
</dbReference>
<protein>
    <recommendedName>
        <fullName evidence="11 15">Leucyl/phenylalanyl-tRNA--protein transferase</fullName>
        <ecNumber evidence="10 15">2.3.2.6</ecNumber>
    </recommendedName>
    <alternativeName>
        <fullName evidence="12 15">L/F-transferase</fullName>
    </alternativeName>
    <alternativeName>
        <fullName evidence="13 15">Leucyltransferase</fullName>
    </alternativeName>
    <alternativeName>
        <fullName evidence="14 15">Phenyalanyltransferase</fullName>
    </alternativeName>
</protein>
<comment type="function">
    <text evidence="8 15">Functions in the N-end rule pathway of protein degradation where it conjugates Leu, Phe and, less efficiently, Met from aminoacyl-tRNAs to the N-termini of proteins containing an N-terminal arginine or lysine.</text>
</comment>
<dbReference type="Pfam" id="PF03588">
    <property type="entry name" value="Leu_Phe_trans"/>
    <property type="match status" value="1"/>
</dbReference>
<evidence type="ECO:0000256" key="10">
    <source>
        <dbReference type="ARBA" id="ARBA00066767"/>
    </source>
</evidence>
<evidence type="ECO:0000313" key="16">
    <source>
        <dbReference type="EMBL" id="QGY41358.1"/>
    </source>
</evidence>
<evidence type="ECO:0000256" key="5">
    <source>
        <dbReference type="ARBA" id="ARBA00050607"/>
    </source>
</evidence>
<comment type="catalytic activity">
    <reaction evidence="5 15">
        <text>L-phenylalanyl-tRNA(Phe) + an N-terminal L-alpha-aminoacyl-[protein] = an N-terminal L-phenylalanyl-L-alpha-aminoacyl-[protein] + tRNA(Phe)</text>
        <dbReference type="Rhea" id="RHEA:43632"/>
        <dbReference type="Rhea" id="RHEA-COMP:9668"/>
        <dbReference type="Rhea" id="RHEA-COMP:9699"/>
        <dbReference type="Rhea" id="RHEA-COMP:10636"/>
        <dbReference type="Rhea" id="RHEA-COMP:10637"/>
        <dbReference type="ChEBI" id="CHEBI:78442"/>
        <dbReference type="ChEBI" id="CHEBI:78531"/>
        <dbReference type="ChEBI" id="CHEBI:78597"/>
        <dbReference type="ChEBI" id="CHEBI:83561"/>
        <dbReference type="EC" id="2.3.2.6"/>
    </reaction>
</comment>
<dbReference type="SUPFAM" id="SSF55729">
    <property type="entry name" value="Acyl-CoA N-acyltransferases (Nat)"/>
    <property type="match status" value="1"/>
</dbReference>
<evidence type="ECO:0000256" key="4">
    <source>
        <dbReference type="ARBA" id="ARBA00023315"/>
    </source>
</evidence>
<dbReference type="EMBL" id="CP046400">
    <property type="protein sequence ID" value="QGY41358.1"/>
    <property type="molecule type" value="Genomic_DNA"/>
</dbReference>
<keyword evidence="2 15" id="KW-0963">Cytoplasm</keyword>
<dbReference type="HAMAP" id="MF_00688">
    <property type="entry name" value="Leu_Phe_trans"/>
    <property type="match status" value="1"/>
</dbReference>
<comment type="catalytic activity">
    <reaction evidence="7 15">
        <text>N-terminal L-lysyl-[protein] + L-leucyl-tRNA(Leu) = N-terminal L-leucyl-L-lysyl-[protein] + tRNA(Leu) + H(+)</text>
        <dbReference type="Rhea" id="RHEA:12340"/>
        <dbReference type="Rhea" id="RHEA-COMP:9613"/>
        <dbReference type="Rhea" id="RHEA-COMP:9622"/>
        <dbReference type="Rhea" id="RHEA-COMP:12670"/>
        <dbReference type="Rhea" id="RHEA-COMP:12671"/>
        <dbReference type="ChEBI" id="CHEBI:15378"/>
        <dbReference type="ChEBI" id="CHEBI:65249"/>
        <dbReference type="ChEBI" id="CHEBI:78442"/>
        <dbReference type="ChEBI" id="CHEBI:78494"/>
        <dbReference type="ChEBI" id="CHEBI:133043"/>
        <dbReference type="EC" id="2.3.2.6"/>
    </reaction>
</comment>
<proteinExistence type="inferred from homology"/>
<evidence type="ECO:0000256" key="15">
    <source>
        <dbReference type="HAMAP-Rule" id="MF_00688"/>
    </source>
</evidence>
<dbReference type="RefSeq" id="WP_158949558.1">
    <property type="nucleotide sequence ID" value="NZ_CP046400.1"/>
</dbReference>
<dbReference type="GO" id="GO:0008914">
    <property type="term" value="F:leucyl-tRNA--protein transferase activity"/>
    <property type="evidence" value="ECO:0007669"/>
    <property type="project" value="UniProtKB-UniRule"/>
</dbReference>
<dbReference type="InterPro" id="IPR004616">
    <property type="entry name" value="Leu/Phe-tRNA_Trfase"/>
</dbReference>
<dbReference type="AlphaFoldDB" id="A0A6I6JK56"/>
<dbReference type="InterPro" id="IPR042203">
    <property type="entry name" value="Leu/Phe-tRNA_Trfase_C"/>
</dbReference>
<keyword evidence="3 15" id="KW-0808">Transferase</keyword>
<dbReference type="GO" id="GO:0030163">
    <property type="term" value="P:protein catabolic process"/>
    <property type="evidence" value="ECO:0007669"/>
    <property type="project" value="UniProtKB-UniRule"/>
</dbReference>
<dbReference type="PANTHER" id="PTHR30098:SF2">
    <property type="entry name" value="LEUCYL_PHENYLALANYL-TRNA--PROTEIN TRANSFERASE"/>
    <property type="match status" value="1"/>
</dbReference>
<name>A0A6I6JK56_9BACT</name>
<dbReference type="InterPro" id="IPR016181">
    <property type="entry name" value="Acyl_CoA_acyltransferase"/>
</dbReference>
<evidence type="ECO:0000256" key="2">
    <source>
        <dbReference type="ARBA" id="ARBA00022490"/>
    </source>
</evidence>
<dbReference type="GO" id="GO:0005737">
    <property type="term" value="C:cytoplasm"/>
    <property type="evidence" value="ECO:0007669"/>
    <property type="project" value="UniProtKB-SubCell"/>
</dbReference>
<evidence type="ECO:0000256" key="3">
    <source>
        <dbReference type="ARBA" id="ARBA00022679"/>
    </source>
</evidence>
<accession>A0A6I6JK56</accession>
<comment type="similarity">
    <text evidence="9 15">Belongs to the L/F-transferase family.</text>
</comment>
<gene>
    <name evidence="15" type="primary">aat</name>
    <name evidence="16" type="ORF">GM415_14910</name>
</gene>
<evidence type="ECO:0000256" key="1">
    <source>
        <dbReference type="ARBA" id="ARBA00004496"/>
    </source>
</evidence>
<dbReference type="Gene3D" id="3.40.630.70">
    <property type="entry name" value="Leucyl/phenylalanyl-tRNA-protein transferase, C-terminal domain"/>
    <property type="match status" value="1"/>
</dbReference>
<dbReference type="KEGG" id="psel:GM415_14910"/>
<evidence type="ECO:0000256" key="9">
    <source>
        <dbReference type="ARBA" id="ARBA00061535"/>
    </source>
</evidence>
<evidence type="ECO:0000256" key="7">
    <source>
        <dbReference type="ARBA" id="ARBA00051538"/>
    </source>
</evidence>